<dbReference type="OrthoDB" id="249703at2759"/>
<dbReference type="InterPro" id="IPR050983">
    <property type="entry name" value="GST_Omega/HSP26"/>
</dbReference>
<evidence type="ECO:0000313" key="3">
    <source>
        <dbReference type="Proteomes" id="UP000053201"/>
    </source>
</evidence>
<dbReference type="Gene3D" id="1.20.1050.10">
    <property type="match status" value="1"/>
</dbReference>
<dbReference type="CDD" id="cd03205">
    <property type="entry name" value="GST_C_6"/>
    <property type="match status" value="1"/>
</dbReference>
<keyword evidence="3" id="KW-1185">Reference proteome</keyword>
<dbReference type="GeneID" id="27684273"/>
<dbReference type="InterPro" id="IPR036282">
    <property type="entry name" value="Glutathione-S-Trfase_C_sf"/>
</dbReference>
<dbReference type="STRING" id="645134.A0A0L0HUP4"/>
<dbReference type="InParanoid" id="A0A0L0HUP4"/>
<evidence type="ECO:0000259" key="1">
    <source>
        <dbReference type="PROSITE" id="PS50404"/>
    </source>
</evidence>
<dbReference type="AlphaFoldDB" id="A0A0L0HUP4"/>
<reference evidence="2 3" key="1">
    <citation type="submission" date="2009-08" db="EMBL/GenBank/DDBJ databases">
        <title>The Genome Sequence of Spizellomyces punctatus strain DAOM BR117.</title>
        <authorList>
            <consortium name="The Broad Institute Genome Sequencing Platform"/>
            <person name="Russ C."/>
            <person name="Cuomo C."/>
            <person name="Shea T."/>
            <person name="Young S.K."/>
            <person name="Zeng Q."/>
            <person name="Koehrsen M."/>
            <person name="Haas B."/>
            <person name="Borodovsky M."/>
            <person name="Guigo R."/>
            <person name="Alvarado L."/>
            <person name="Berlin A."/>
            <person name="Bochicchio J."/>
            <person name="Borenstein D."/>
            <person name="Chapman S."/>
            <person name="Chen Z."/>
            <person name="Engels R."/>
            <person name="Freedman E."/>
            <person name="Gellesch M."/>
            <person name="Goldberg J."/>
            <person name="Griggs A."/>
            <person name="Gujja S."/>
            <person name="Heiman D."/>
            <person name="Hepburn T."/>
            <person name="Howarth C."/>
            <person name="Jen D."/>
            <person name="Larson L."/>
            <person name="Lewis B."/>
            <person name="Mehta T."/>
            <person name="Park D."/>
            <person name="Pearson M."/>
            <person name="Roberts A."/>
            <person name="Saif S."/>
            <person name="Shenoy N."/>
            <person name="Sisk P."/>
            <person name="Stolte C."/>
            <person name="Sykes S."/>
            <person name="Thomson T."/>
            <person name="Walk T."/>
            <person name="White J."/>
            <person name="Yandava C."/>
            <person name="Burger G."/>
            <person name="Gray M.W."/>
            <person name="Holland P.W.H."/>
            <person name="King N."/>
            <person name="Lang F.B.F."/>
            <person name="Roger A.J."/>
            <person name="Ruiz-Trillo I."/>
            <person name="Lander E."/>
            <person name="Nusbaum C."/>
        </authorList>
    </citation>
    <scope>NUCLEOTIDE SEQUENCE [LARGE SCALE GENOMIC DNA]</scope>
    <source>
        <strain evidence="2 3">DAOM BR117</strain>
    </source>
</reference>
<dbReference type="Pfam" id="PF13410">
    <property type="entry name" value="GST_C_2"/>
    <property type="match status" value="1"/>
</dbReference>
<dbReference type="PANTHER" id="PTHR43968:SF6">
    <property type="entry name" value="GLUTATHIONE S-TRANSFERASE OMEGA"/>
    <property type="match status" value="1"/>
</dbReference>
<dbReference type="SUPFAM" id="SSF52833">
    <property type="entry name" value="Thioredoxin-like"/>
    <property type="match status" value="1"/>
</dbReference>
<sequence>MKLYYSPASPYARKVLIVAHELGIRDQLEVVTVSVNPKGGPDTPVVSASNPLGKIPTLVLKDGTALYDSRVICEYLDSIAGGNLFPREHAPPRWVALRRLALGDGIVDAALSAVYESRETIRPVEKQYQGWIDAQWAKVVRALDALEEEADTLANGQDATIGELAVATALGYLDFRFAAKNWASSRPKLAKWYNEQFLHRASFVSSQPPSS</sequence>
<dbReference type="OMA" id="SRVICRY"/>
<dbReference type="InterPro" id="IPR036249">
    <property type="entry name" value="Thioredoxin-like_sf"/>
</dbReference>
<dbReference type="VEuPathDB" id="FungiDB:SPPG_00553"/>
<dbReference type="InterPro" id="IPR004045">
    <property type="entry name" value="Glutathione_S-Trfase_N"/>
</dbReference>
<accession>A0A0L0HUP4</accession>
<dbReference type="Gene3D" id="3.40.30.10">
    <property type="entry name" value="Glutaredoxin"/>
    <property type="match status" value="1"/>
</dbReference>
<dbReference type="PANTHER" id="PTHR43968">
    <property type="match status" value="1"/>
</dbReference>
<feature type="domain" description="GST N-terminal" evidence="1">
    <location>
        <begin position="1"/>
        <end position="84"/>
    </location>
</feature>
<dbReference type="Pfam" id="PF13409">
    <property type="entry name" value="GST_N_2"/>
    <property type="match status" value="1"/>
</dbReference>
<dbReference type="SUPFAM" id="SSF47616">
    <property type="entry name" value="GST C-terminal domain-like"/>
    <property type="match status" value="1"/>
</dbReference>
<dbReference type="EMBL" id="KQ257450">
    <property type="protein sequence ID" value="KND04853.1"/>
    <property type="molecule type" value="Genomic_DNA"/>
</dbReference>
<dbReference type="GO" id="GO:0005737">
    <property type="term" value="C:cytoplasm"/>
    <property type="evidence" value="ECO:0007669"/>
    <property type="project" value="TreeGrafter"/>
</dbReference>
<name>A0A0L0HUP4_SPIPD</name>
<proteinExistence type="predicted"/>
<gene>
    <name evidence="2" type="ORF">SPPG_00553</name>
</gene>
<dbReference type="RefSeq" id="XP_016612892.1">
    <property type="nucleotide sequence ID" value="XM_016748880.1"/>
</dbReference>
<dbReference type="PROSITE" id="PS50404">
    <property type="entry name" value="GST_NTER"/>
    <property type="match status" value="1"/>
</dbReference>
<dbReference type="CDD" id="cd03049">
    <property type="entry name" value="GST_N_3"/>
    <property type="match status" value="1"/>
</dbReference>
<dbReference type="Proteomes" id="UP000053201">
    <property type="component" value="Unassembled WGS sequence"/>
</dbReference>
<protein>
    <recommendedName>
        <fullName evidence="1">GST N-terminal domain-containing protein</fullName>
    </recommendedName>
</protein>
<organism evidence="2 3">
    <name type="scientific">Spizellomyces punctatus (strain DAOM BR117)</name>
    <dbReference type="NCBI Taxonomy" id="645134"/>
    <lineage>
        <taxon>Eukaryota</taxon>
        <taxon>Fungi</taxon>
        <taxon>Fungi incertae sedis</taxon>
        <taxon>Chytridiomycota</taxon>
        <taxon>Chytridiomycota incertae sedis</taxon>
        <taxon>Chytridiomycetes</taxon>
        <taxon>Spizellomycetales</taxon>
        <taxon>Spizellomycetaceae</taxon>
        <taxon>Spizellomyces</taxon>
    </lineage>
</organism>
<dbReference type="eggNOG" id="ENOG502SV6U">
    <property type="taxonomic scope" value="Eukaryota"/>
</dbReference>
<evidence type="ECO:0000313" key="2">
    <source>
        <dbReference type="EMBL" id="KND04853.1"/>
    </source>
</evidence>